<dbReference type="InterPro" id="IPR050121">
    <property type="entry name" value="Cytochrome_P450_monoxygenase"/>
</dbReference>
<evidence type="ECO:0000256" key="2">
    <source>
        <dbReference type="ARBA" id="ARBA00010617"/>
    </source>
</evidence>
<evidence type="ECO:0000256" key="4">
    <source>
        <dbReference type="ARBA" id="ARBA00022723"/>
    </source>
</evidence>
<dbReference type="OMA" id="IMSISPR"/>
<dbReference type="AlphaFoldDB" id="M7SML2"/>
<dbReference type="InterPro" id="IPR002403">
    <property type="entry name" value="Cyt_P450_E_grp-IV"/>
</dbReference>
<dbReference type="eggNOG" id="KOG0157">
    <property type="taxonomic scope" value="Eukaryota"/>
</dbReference>
<accession>M7SML2</accession>
<dbReference type="Proteomes" id="UP000012174">
    <property type="component" value="Unassembled WGS sequence"/>
</dbReference>
<reference evidence="10" key="1">
    <citation type="journal article" date="2013" name="Genome Announc.">
        <title>Draft genome sequence of the grapevine dieback fungus Eutypa lata UCR-EL1.</title>
        <authorList>
            <person name="Blanco-Ulate B."/>
            <person name="Rolshausen P.E."/>
            <person name="Cantu D."/>
        </authorList>
    </citation>
    <scope>NUCLEOTIDE SEQUENCE [LARGE SCALE GENOMIC DNA]</scope>
    <source>
        <strain evidence="10">UCR-EL1</strain>
    </source>
</reference>
<evidence type="ECO:0000256" key="3">
    <source>
        <dbReference type="ARBA" id="ARBA00022617"/>
    </source>
</evidence>
<evidence type="ECO:0000256" key="7">
    <source>
        <dbReference type="ARBA" id="ARBA00023033"/>
    </source>
</evidence>
<dbReference type="OrthoDB" id="3934656at2759"/>
<sequence length="153" mass="17847">MEAKTLPYLQAVIYEGLRIHPPFTGLLCKKVPPEGDTYDGKFIPGGTRIAHSTWSIMRNKQVFGEDVEVFRPERWLGIDDARRTTMERTVDLAFGYGRWACAGKTVSFMELNKFYVELLRHFDFQLVNPTQPWHSVNQGFFLQKDMWVKVTER</sequence>
<keyword evidence="6 8" id="KW-0408">Iron</keyword>
<evidence type="ECO:0000256" key="6">
    <source>
        <dbReference type="ARBA" id="ARBA00023004"/>
    </source>
</evidence>
<dbReference type="PRINTS" id="PR00465">
    <property type="entry name" value="EP450IV"/>
</dbReference>
<gene>
    <name evidence="9" type="ORF">UCREL1_7392</name>
</gene>
<protein>
    <submittedName>
        <fullName evidence="9">Putative cytochrome p450 protein</fullName>
    </submittedName>
</protein>
<dbReference type="GO" id="GO:0004497">
    <property type="term" value="F:monooxygenase activity"/>
    <property type="evidence" value="ECO:0007669"/>
    <property type="project" value="UniProtKB-KW"/>
</dbReference>
<dbReference type="KEGG" id="ela:UCREL1_7392"/>
<comment type="cofactor">
    <cofactor evidence="1 8">
        <name>heme</name>
        <dbReference type="ChEBI" id="CHEBI:30413"/>
    </cofactor>
</comment>
<dbReference type="InterPro" id="IPR001128">
    <property type="entry name" value="Cyt_P450"/>
</dbReference>
<dbReference type="PANTHER" id="PTHR24305:SF77">
    <property type="entry name" value="CYTOCHROME P450 MONOOXYGENASE"/>
    <property type="match status" value="1"/>
</dbReference>
<keyword evidence="4 8" id="KW-0479">Metal-binding</keyword>
<dbReference type="STRING" id="1287681.M7SML2"/>
<organism evidence="9 10">
    <name type="scientific">Eutypa lata (strain UCR-EL1)</name>
    <name type="common">Grapevine dieback disease fungus</name>
    <name type="synonym">Eutypa armeniacae</name>
    <dbReference type="NCBI Taxonomy" id="1287681"/>
    <lineage>
        <taxon>Eukaryota</taxon>
        <taxon>Fungi</taxon>
        <taxon>Dikarya</taxon>
        <taxon>Ascomycota</taxon>
        <taxon>Pezizomycotina</taxon>
        <taxon>Sordariomycetes</taxon>
        <taxon>Xylariomycetidae</taxon>
        <taxon>Xylariales</taxon>
        <taxon>Diatrypaceae</taxon>
        <taxon>Eutypa</taxon>
    </lineage>
</organism>
<name>M7SML2_EUTLA</name>
<evidence type="ECO:0000313" key="10">
    <source>
        <dbReference type="Proteomes" id="UP000012174"/>
    </source>
</evidence>
<evidence type="ECO:0000256" key="1">
    <source>
        <dbReference type="ARBA" id="ARBA00001971"/>
    </source>
</evidence>
<evidence type="ECO:0000256" key="5">
    <source>
        <dbReference type="ARBA" id="ARBA00023002"/>
    </source>
</evidence>
<comment type="similarity">
    <text evidence="2">Belongs to the cytochrome P450 family.</text>
</comment>
<dbReference type="GO" id="GO:0016705">
    <property type="term" value="F:oxidoreductase activity, acting on paired donors, with incorporation or reduction of molecular oxygen"/>
    <property type="evidence" value="ECO:0007669"/>
    <property type="project" value="InterPro"/>
</dbReference>
<dbReference type="InterPro" id="IPR036396">
    <property type="entry name" value="Cyt_P450_sf"/>
</dbReference>
<feature type="binding site" description="axial binding residue" evidence="8">
    <location>
        <position position="101"/>
    </location>
    <ligand>
        <name>heme</name>
        <dbReference type="ChEBI" id="CHEBI:30413"/>
    </ligand>
    <ligandPart>
        <name>Fe</name>
        <dbReference type="ChEBI" id="CHEBI:18248"/>
    </ligandPart>
</feature>
<keyword evidence="5" id="KW-0560">Oxidoreductase</keyword>
<dbReference type="GO" id="GO:0005506">
    <property type="term" value="F:iron ion binding"/>
    <property type="evidence" value="ECO:0007669"/>
    <property type="project" value="InterPro"/>
</dbReference>
<evidence type="ECO:0000256" key="8">
    <source>
        <dbReference type="PIRSR" id="PIRSR602403-1"/>
    </source>
</evidence>
<proteinExistence type="inferred from homology"/>
<evidence type="ECO:0000313" key="9">
    <source>
        <dbReference type="EMBL" id="EMR65628.1"/>
    </source>
</evidence>
<keyword evidence="7" id="KW-0503">Monooxygenase</keyword>
<dbReference type="EMBL" id="KB706815">
    <property type="protein sequence ID" value="EMR65628.1"/>
    <property type="molecule type" value="Genomic_DNA"/>
</dbReference>
<keyword evidence="3 8" id="KW-0349">Heme</keyword>
<dbReference type="PANTHER" id="PTHR24305">
    <property type="entry name" value="CYTOCHROME P450"/>
    <property type="match status" value="1"/>
</dbReference>
<dbReference type="Pfam" id="PF00067">
    <property type="entry name" value="p450"/>
    <property type="match status" value="1"/>
</dbReference>
<dbReference type="Gene3D" id="1.10.630.10">
    <property type="entry name" value="Cytochrome P450"/>
    <property type="match status" value="1"/>
</dbReference>
<dbReference type="SUPFAM" id="SSF48264">
    <property type="entry name" value="Cytochrome P450"/>
    <property type="match status" value="1"/>
</dbReference>
<keyword evidence="10" id="KW-1185">Reference proteome</keyword>
<dbReference type="GO" id="GO:0020037">
    <property type="term" value="F:heme binding"/>
    <property type="evidence" value="ECO:0007669"/>
    <property type="project" value="InterPro"/>
</dbReference>
<dbReference type="HOGENOM" id="CLU_001570_14_7_1"/>